<reference evidence="5" key="1">
    <citation type="submission" date="2020-06" db="EMBL/GenBank/DDBJ databases">
        <title>Haloterrigena sp. nov., an extremely halophilic archaeon isolated from a saline sediment.</title>
        <authorList>
            <person name="Liu B.-B."/>
        </authorList>
    </citation>
    <scope>NUCLEOTIDE SEQUENCE</scope>
    <source>
        <strain evidence="5">SYSU A121-1</strain>
    </source>
</reference>
<feature type="compositionally biased region" description="Gly residues" evidence="3">
    <location>
        <begin position="27"/>
        <end position="36"/>
    </location>
</feature>
<dbReference type="SUPFAM" id="SSF49503">
    <property type="entry name" value="Cupredoxins"/>
    <property type="match status" value="1"/>
</dbReference>
<proteinExistence type="predicted"/>
<evidence type="ECO:0000256" key="2">
    <source>
        <dbReference type="ARBA" id="ARBA00023008"/>
    </source>
</evidence>
<evidence type="ECO:0000256" key="3">
    <source>
        <dbReference type="SAM" id="MobiDB-lite"/>
    </source>
</evidence>
<dbReference type="EMBL" id="JABURA010000004">
    <property type="protein sequence ID" value="NUB93937.1"/>
    <property type="molecule type" value="Genomic_DNA"/>
</dbReference>
<dbReference type="GO" id="GO:0009055">
    <property type="term" value="F:electron transfer activity"/>
    <property type="evidence" value="ECO:0007669"/>
    <property type="project" value="InterPro"/>
</dbReference>
<evidence type="ECO:0000259" key="4">
    <source>
        <dbReference type="Pfam" id="PF00127"/>
    </source>
</evidence>
<feature type="region of interest" description="Disordered" evidence="3">
    <location>
        <begin position="25"/>
        <end position="106"/>
    </location>
</feature>
<dbReference type="InterPro" id="IPR008972">
    <property type="entry name" value="Cupredoxin"/>
</dbReference>
<evidence type="ECO:0000256" key="1">
    <source>
        <dbReference type="ARBA" id="ARBA00022723"/>
    </source>
</evidence>
<dbReference type="RefSeq" id="WP_174703566.1">
    <property type="nucleotide sequence ID" value="NZ_JABURA010000004.1"/>
</dbReference>
<evidence type="ECO:0000313" key="5">
    <source>
        <dbReference type="EMBL" id="NUB93937.1"/>
    </source>
</evidence>
<comment type="caution">
    <text evidence="5">The sequence shown here is derived from an EMBL/GenBank/DDBJ whole genome shotgun (WGS) entry which is preliminary data.</text>
</comment>
<gene>
    <name evidence="5" type="ORF">HT576_23465</name>
</gene>
<dbReference type="OrthoDB" id="6744at2157"/>
<dbReference type="PROSITE" id="PS51318">
    <property type="entry name" value="TAT"/>
    <property type="match status" value="1"/>
</dbReference>
<protein>
    <recommendedName>
        <fullName evidence="4">Blue (type 1) copper domain-containing protein</fullName>
    </recommendedName>
</protein>
<sequence>MNRAEPRSRRAVLRLGGSAAVAALLAGCGGDPGGNGGEEDQSENGGEGANQSEDGNETNESDGDGNETNESESGGNETDGNETDGGNETNESEDDDGGASGAIEPGEIQLGGETQAWLGVSPDQIADEENPTLTLQEGESYEITWENLDGAGHNIQILDDNDEVVDDYETEIMSEQGETQTLSIDEVTGEMAQYICEPHQATMNGDIEVQ</sequence>
<accession>A0A8J8GT11</accession>
<feature type="compositionally biased region" description="Acidic residues" evidence="3">
    <location>
        <begin position="54"/>
        <end position="70"/>
    </location>
</feature>
<dbReference type="InterPro" id="IPR006311">
    <property type="entry name" value="TAT_signal"/>
</dbReference>
<dbReference type="Pfam" id="PF00127">
    <property type="entry name" value="Copper-bind"/>
    <property type="match status" value="1"/>
</dbReference>
<dbReference type="AlphaFoldDB" id="A0A8J8GT11"/>
<keyword evidence="1" id="KW-0479">Metal-binding</keyword>
<dbReference type="GO" id="GO:0005507">
    <property type="term" value="F:copper ion binding"/>
    <property type="evidence" value="ECO:0007669"/>
    <property type="project" value="InterPro"/>
</dbReference>
<organism evidence="5 6">
    <name type="scientific">Haloterrigena gelatinilytica</name>
    <dbReference type="NCBI Taxonomy" id="2741724"/>
    <lineage>
        <taxon>Archaea</taxon>
        <taxon>Methanobacteriati</taxon>
        <taxon>Methanobacteriota</taxon>
        <taxon>Stenosarchaea group</taxon>
        <taxon>Halobacteria</taxon>
        <taxon>Halobacteriales</taxon>
        <taxon>Natrialbaceae</taxon>
        <taxon>Haloterrigena</taxon>
    </lineage>
</organism>
<keyword evidence="2" id="KW-0186">Copper</keyword>
<dbReference type="InterPro" id="IPR000923">
    <property type="entry name" value="BlueCu_1"/>
</dbReference>
<dbReference type="PROSITE" id="PS51257">
    <property type="entry name" value="PROKAR_LIPOPROTEIN"/>
    <property type="match status" value="1"/>
</dbReference>
<dbReference type="Proteomes" id="UP000728647">
    <property type="component" value="Unassembled WGS sequence"/>
</dbReference>
<evidence type="ECO:0000313" key="6">
    <source>
        <dbReference type="Proteomes" id="UP000728647"/>
    </source>
</evidence>
<name>A0A8J8GT11_9EURY</name>
<dbReference type="Gene3D" id="2.60.40.420">
    <property type="entry name" value="Cupredoxins - blue copper proteins"/>
    <property type="match status" value="1"/>
</dbReference>
<feature type="domain" description="Blue (type 1) copper" evidence="4">
    <location>
        <begin position="139"/>
        <end position="210"/>
    </location>
</feature>